<keyword evidence="3" id="KW-1185">Reference proteome</keyword>
<name>A0AAV8T1A1_9ROSI</name>
<sequence>MESAKEYIEELLKFMLYAIILIADLLLFMITADTFDGVPRYPLFKRLASAIYHSVVSGALCRTYDKVEFSSEDNFLKQKEEEWEKSILEKGTQIMYILKSVSHELHVQEPFFSLLKDGVKTIEGRCVGGIQMKPGFIILHNKSVVFEVKASHHYVSFSKMLEVEGFGKVLPGGFVSTCVQQLSYYIKLRERSLALIDSACFKVDWSNSIALFASARASVRLWSWILQERYKTKSYISTTCS</sequence>
<dbReference type="Gene3D" id="2.30.130.30">
    <property type="entry name" value="Hypothetical protein"/>
    <property type="match status" value="1"/>
</dbReference>
<keyword evidence="1" id="KW-0812">Transmembrane</keyword>
<accession>A0AAV8T1A1</accession>
<dbReference type="PANTHER" id="PTHR34204:SF2">
    <property type="entry name" value="RNA-BINDING ASCH DOMAIN PROTEIN"/>
    <property type="match status" value="1"/>
</dbReference>
<keyword evidence="1" id="KW-0472">Membrane</keyword>
<dbReference type="Proteomes" id="UP001159364">
    <property type="component" value="Linkage Group LG07"/>
</dbReference>
<keyword evidence="1" id="KW-1133">Transmembrane helix</keyword>
<evidence type="ECO:0000256" key="1">
    <source>
        <dbReference type="SAM" id="Phobius"/>
    </source>
</evidence>
<dbReference type="EMBL" id="JAIWQS010000007">
    <property type="protein sequence ID" value="KAJ8760333.1"/>
    <property type="molecule type" value="Genomic_DNA"/>
</dbReference>
<evidence type="ECO:0000313" key="2">
    <source>
        <dbReference type="EMBL" id="KAJ8760333.1"/>
    </source>
</evidence>
<comment type="caution">
    <text evidence="2">The sequence shown here is derived from an EMBL/GenBank/DDBJ whole genome shotgun (WGS) entry which is preliminary data.</text>
</comment>
<dbReference type="InterPro" id="IPR015947">
    <property type="entry name" value="PUA-like_sf"/>
</dbReference>
<organism evidence="2 3">
    <name type="scientific">Erythroxylum novogranatense</name>
    <dbReference type="NCBI Taxonomy" id="1862640"/>
    <lineage>
        <taxon>Eukaryota</taxon>
        <taxon>Viridiplantae</taxon>
        <taxon>Streptophyta</taxon>
        <taxon>Embryophyta</taxon>
        <taxon>Tracheophyta</taxon>
        <taxon>Spermatophyta</taxon>
        <taxon>Magnoliopsida</taxon>
        <taxon>eudicotyledons</taxon>
        <taxon>Gunneridae</taxon>
        <taxon>Pentapetalae</taxon>
        <taxon>rosids</taxon>
        <taxon>fabids</taxon>
        <taxon>Malpighiales</taxon>
        <taxon>Erythroxylaceae</taxon>
        <taxon>Erythroxylum</taxon>
    </lineage>
</organism>
<gene>
    <name evidence="2" type="ORF">K2173_011886</name>
</gene>
<dbReference type="SUPFAM" id="SSF88697">
    <property type="entry name" value="PUA domain-like"/>
    <property type="match status" value="1"/>
</dbReference>
<reference evidence="2 3" key="1">
    <citation type="submission" date="2021-09" db="EMBL/GenBank/DDBJ databases">
        <title>Genomic insights and catalytic innovation underlie evolution of tropane alkaloids biosynthesis.</title>
        <authorList>
            <person name="Wang Y.-J."/>
            <person name="Tian T."/>
            <person name="Huang J.-P."/>
            <person name="Huang S.-X."/>
        </authorList>
    </citation>
    <scope>NUCLEOTIDE SEQUENCE [LARGE SCALE GENOMIC DNA]</scope>
    <source>
        <strain evidence="2">KIB-2018</strain>
        <tissue evidence="2">Leaf</tissue>
    </source>
</reference>
<proteinExistence type="predicted"/>
<protein>
    <submittedName>
        <fullName evidence="2">Uncharacterized protein</fullName>
    </submittedName>
</protein>
<evidence type="ECO:0000313" key="3">
    <source>
        <dbReference type="Proteomes" id="UP001159364"/>
    </source>
</evidence>
<feature type="transmembrane region" description="Helical" evidence="1">
    <location>
        <begin position="12"/>
        <end position="32"/>
    </location>
</feature>
<dbReference type="AlphaFoldDB" id="A0AAV8T1A1"/>
<dbReference type="PANTHER" id="PTHR34204">
    <property type="entry name" value="RNA-BINDING ASCH DOMAIN PROTEIN"/>
    <property type="match status" value="1"/>
</dbReference>